<dbReference type="OrthoDB" id="9762242at2"/>
<evidence type="ECO:0000259" key="2">
    <source>
        <dbReference type="Pfam" id="PF00501"/>
    </source>
</evidence>
<comment type="similarity">
    <text evidence="1">Belongs to the ATP-dependent AMP-binding enzyme family.</text>
</comment>
<organism evidence="3 4">
    <name type="scientific">Nibricoccus aquaticus</name>
    <dbReference type="NCBI Taxonomy" id="2576891"/>
    <lineage>
        <taxon>Bacteria</taxon>
        <taxon>Pseudomonadati</taxon>
        <taxon>Verrucomicrobiota</taxon>
        <taxon>Opitutia</taxon>
        <taxon>Opitutales</taxon>
        <taxon>Opitutaceae</taxon>
        <taxon>Nibricoccus</taxon>
    </lineage>
</organism>
<dbReference type="GO" id="GO:0070566">
    <property type="term" value="F:adenylyltransferase activity"/>
    <property type="evidence" value="ECO:0007669"/>
    <property type="project" value="TreeGrafter"/>
</dbReference>
<name>A0A290QKS0_9BACT</name>
<dbReference type="Proteomes" id="UP000217265">
    <property type="component" value="Chromosome"/>
</dbReference>
<dbReference type="AlphaFoldDB" id="A0A290QKS0"/>
<dbReference type="Pfam" id="PF00501">
    <property type="entry name" value="AMP-binding"/>
    <property type="match status" value="1"/>
</dbReference>
<dbReference type="InterPro" id="IPR042099">
    <property type="entry name" value="ANL_N_sf"/>
</dbReference>
<accession>A0A290QKS0</accession>
<gene>
    <name evidence="3" type="ORF">CMV30_13795</name>
</gene>
<evidence type="ECO:0000256" key="1">
    <source>
        <dbReference type="ARBA" id="ARBA00006432"/>
    </source>
</evidence>
<dbReference type="GO" id="GO:0005886">
    <property type="term" value="C:plasma membrane"/>
    <property type="evidence" value="ECO:0007669"/>
    <property type="project" value="TreeGrafter"/>
</dbReference>
<dbReference type="GO" id="GO:0006633">
    <property type="term" value="P:fatty acid biosynthetic process"/>
    <property type="evidence" value="ECO:0007669"/>
    <property type="project" value="TreeGrafter"/>
</dbReference>
<dbReference type="KEGG" id="vbh:CMV30_13795"/>
<dbReference type="PANTHER" id="PTHR22754">
    <property type="entry name" value="DISCO-INTERACTING PROTEIN 2 DIP2 -RELATED"/>
    <property type="match status" value="1"/>
</dbReference>
<evidence type="ECO:0000313" key="3">
    <source>
        <dbReference type="EMBL" id="ATC64951.1"/>
    </source>
</evidence>
<sequence>MVSLLNPLSRFASDPQRLFCRFLQGGRETELTYADLWHSSQRYARFYRQSGLQPGEVVLIVLPHSTDLFASFMGAMLAGVIPSFMPPRTDKQEQGLYWSSHQKLFARIGAGALLTTREYETLIHENIPGLSLRLLAIEDVAQVSSSVPVPIPPITDESVALLQHSSGTTGLKKGVALSHRAILRQIEVYSSALRLDPSKDVIASWLPLYHDMGLIACFLTPLVTGTPVVMLDPFEWVAAPRLLLDAIQKYRATLCWQPNFAFQHLCRTVRPAPTLDLSSMRAWIDCSEPCRAETLEAFTLKFSAYGVRRENFHVCYAMAETVFAVTQTALARPPGVLAVCSEKLRTARSIELVATDKQHQRFLSNGAVLPGLQLRIVDEAGDVLPENRVGEIALAGDYLFSGYYHLPEETARKLRGGWYHTGDLGFIHEGELYVTGRTNDLIIVHGRNYYAHDIEHLVSQVEGVHPGRVVALGLYRAAVGSEEIVIVAETTAQTSALSDSIKQTLLNQAGLLPYDVALVAAGWLVKTTSGKISRAENLLKYQRQLSGQTQPPASP</sequence>
<dbReference type="InterPro" id="IPR000873">
    <property type="entry name" value="AMP-dep_synth/lig_dom"/>
</dbReference>
<dbReference type="PANTHER" id="PTHR22754:SF32">
    <property type="entry name" value="DISCO-INTERACTING PROTEIN 2"/>
    <property type="match status" value="1"/>
</dbReference>
<reference evidence="3 4" key="1">
    <citation type="submission" date="2017-09" db="EMBL/GenBank/DDBJ databases">
        <title>Complete genome sequence of Verrucomicrobial strain HZ-65, isolated from freshwater.</title>
        <authorList>
            <person name="Choi A."/>
        </authorList>
    </citation>
    <scope>NUCLEOTIDE SEQUENCE [LARGE SCALE GENOMIC DNA]</scope>
    <source>
        <strain evidence="3 4">HZ-65</strain>
    </source>
</reference>
<dbReference type="Gene3D" id="3.40.50.12780">
    <property type="entry name" value="N-terminal domain of ligase-like"/>
    <property type="match status" value="1"/>
</dbReference>
<dbReference type="SUPFAM" id="SSF56801">
    <property type="entry name" value="Acetyl-CoA synthetase-like"/>
    <property type="match status" value="1"/>
</dbReference>
<protein>
    <recommendedName>
        <fullName evidence="2">AMP-dependent synthetase/ligase domain-containing protein</fullName>
    </recommendedName>
</protein>
<dbReference type="InterPro" id="IPR045851">
    <property type="entry name" value="AMP-bd_C_sf"/>
</dbReference>
<feature type="domain" description="AMP-dependent synthetase/ligase" evidence="2">
    <location>
        <begin position="16"/>
        <end position="404"/>
    </location>
</feature>
<dbReference type="EMBL" id="CP023344">
    <property type="protein sequence ID" value="ATC64951.1"/>
    <property type="molecule type" value="Genomic_DNA"/>
</dbReference>
<dbReference type="Gene3D" id="3.30.300.30">
    <property type="match status" value="1"/>
</dbReference>
<proteinExistence type="inferred from homology"/>
<evidence type="ECO:0000313" key="4">
    <source>
        <dbReference type="Proteomes" id="UP000217265"/>
    </source>
</evidence>
<keyword evidence="4" id="KW-1185">Reference proteome</keyword>